<evidence type="ECO:0000259" key="8">
    <source>
        <dbReference type="Pfam" id="PF00263"/>
    </source>
</evidence>
<evidence type="ECO:0000256" key="6">
    <source>
        <dbReference type="SAM" id="MobiDB-lite"/>
    </source>
</evidence>
<evidence type="ECO:0000259" key="9">
    <source>
        <dbReference type="Pfam" id="PF03958"/>
    </source>
</evidence>
<evidence type="ECO:0000256" key="2">
    <source>
        <dbReference type="ARBA" id="ARBA00022729"/>
    </source>
</evidence>
<feature type="signal peptide" evidence="7">
    <location>
        <begin position="1"/>
        <end position="25"/>
    </location>
</feature>
<gene>
    <name evidence="10" type="primary">xpsD</name>
    <name evidence="10" type="ORF">BHAOGJBA_5017</name>
</gene>
<keyword evidence="3" id="KW-0472">Membrane</keyword>
<evidence type="ECO:0000256" key="1">
    <source>
        <dbReference type="ARBA" id="ARBA00004370"/>
    </source>
</evidence>
<feature type="chain" id="PRO_5043697154" evidence="7">
    <location>
        <begin position="26"/>
        <end position="795"/>
    </location>
</feature>
<dbReference type="PANTHER" id="PTHR30332">
    <property type="entry name" value="PROBABLE GENERAL SECRETION PATHWAY PROTEIN D"/>
    <property type="match status" value="1"/>
</dbReference>
<sequence length="795" mass="83306">MFRTAHTLVFLAPLLLPVAGCVSIAGDACTDPDTTAGIAVVNDKDVTPRNCDGRFLSARNQRSVLYTGEDRPRLWTGEGTREAQDIDVRRVNAPPLGYNRAGTVTGYLGTLKLNYAAADEAVEGDVAALQNSLGRRFDPDQKVSVDFRKATLDYVLKQMLGGALGLSYIAPEDLGGSVTFRTEEPVPKAQVLQVVRDILARNGLEMRSINGVFHIGKPELIGSIEATGQAGRVGERTTRILRLRKGAGGDLLALARQIVPPSIELVQTNNPDTILVRATAAEIDQAEKLIKGLVQTGLTEDRVAVIPLRQSAPEKIAGQLTEFFRSRNSDPVSIVPLDGQQALLVSSKAPGMIDGVRRLAEAMDTEVRDEVSLRVIPLQHLVADEIAQRLAVIFGSGQAGGGGRAGTLAGGPGGPGGLGGRGGEAVRDPAPIPRLSPASVEDGALPYPYANGPGNGLPRGGPPAEAASGGGLGAGQQGTRIVADKTSNALLVYSNYSLFKKVREVLRALDVPPAQVVIEATVVEVELTDQLQTGVQVFLQGAGFVVGSGNIADIGLDGRTAATGSNTGGGTSGVGSTGSVGGGGSNGFGGVAAIGARIGNALRVDAVLRALQGVTKVKVISSPYLTVLNGKQARLVIGDQIPYAQRSQSANNLGNTTVTQEIVIKDTGIILDITPQIHVNNSVALKVNQSVSTPSQSVLAGNLTPVISTRSVESDILLQSGRTVLLAGLIQDRLEQQEDGVPVLKTVPVVGDFFKQKVDNVRRVELILLLTPRVTRNASQIEDLARLLQEQVHTR</sequence>
<dbReference type="PRINTS" id="PR00811">
    <property type="entry name" value="BCTERIALGSPD"/>
</dbReference>
<dbReference type="InterPro" id="IPR004846">
    <property type="entry name" value="T2SS/T3SS_dom"/>
</dbReference>
<feature type="domain" description="Type II/III secretion system secretin-like" evidence="8">
    <location>
        <begin position="610"/>
        <end position="775"/>
    </location>
</feature>
<dbReference type="EMBL" id="BPQO01000027">
    <property type="protein sequence ID" value="GJD91469.1"/>
    <property type="molecule type" value="Genomic_DNA"/>
</dbReference>
<feature type="region of interest" description="Disordered" evidence="6">
    <location>
        <begin position="402"/>
        <end position="424"/>
    </location>
</feature>
<keyword evidence="11" id="KW-1185">Reference proteome</keyword>
<evidence type="ECO:0000313" key="11">
    <source>
        <dbReference type="Proteomes" id="UP001055247"/>
    </source>
</evidence>
<proteinExistence type="inferred from homology"/>
<name>A0AAV4ZU86_9HYPH</name>
<evidence type="ECO:0000256" key="7">
    <source>
        <dbReference type="SAM" id="SignalP"/>
    </source>
</evidence>
<dbReference type="InterPro" id="IPR038591">
    <property type="entry name" value="NolW-like_sf"/>
</dbReference>
<reference evidence="10" key="1">
    <citation type="journal article" date="2016" name="Front. Microbiol.">
        <title>Genome Sequence of the Piezophilic, Mesophilic Sulfate-Reducing Bacterium Desulfovibrio indicus J2T.</title>
        <authorList>
            <person name="Cao J."/>
            <person name="Maignien L."/>
            <person name="Shao Z."/>
            <person name="Alain K."/>
            <person name="Jebbar M."/>
        </authorList>
    </citation>
    <scope>NUCLEOTIDE SEQUENCE</scope>
    <source>
        <strain evidence="10">DSM 16372</strain>
    </source>
</reference>
<organism evidence="10 11">
    <name type="scientific">Methylobacterium hispanicum</name>
    <dbReference type="NCBI Taxonomy" id="270350"/>
    <lineage>
        <taxon>Bacteria</taxon>
        <taxon>Pseudomonadati</taxon>
        <taxon>Pseudomonadota</taxon>
        <taxon>Alphaproteobacteria</taxon>
        <taxon>Hyphomicrobiales</taxon>
        <taxon>Methylobacteriaceae</taxon>
        <taxon>Methylobacterium</taxon>
    </lineage>
</organism>
<comment type="similarity">
    <text evidence="4">Belongs to the bacterial secretin family.</text>
</comment>
<dbReference type="InterPro" id="IPR050810">
    <property type="entry name" value="Bact_Secretion_Sys_Channel"/>
</dbReference>
<dbReference type="GO" id="GO:0009306">
    <property type="term" value="P:protein secretion"/>
    <property type="evidence" value="ECO:0007669"/>
    <property type="project" value="InterPro"/>
</dbReference>
<dbReference type="GO" id="GO:0015627">
    <property type="term" value="C:type II protein secretion system complex"/>
    <property type="evidence" value="ECO:0007669"/>
    <property type="project" value="TreeGrafter"/>
</dbReference>
<dbReference type="Pfam" id="PF03958">
    <property type="entry name" value="Secretin_N"/>
    <property type="match status" value="1"/>
</dbReference>
<dbReference type="Pfam" id="PF00263">
    <property type="entry name" value="Secretin"/>
    <property type="match status" value="1"/>
</dbReference>
<dbReference type="InterPro" id="IPR005644">
    <property type="entry name" value="NolW-like"/>
</dbReference>
<feature type="compositionally biased region" description="Gly residues" evidence="6">
    <location>
        <begin position="402"/>
        <end position="423"/>
    </location>
</feature>
<feature type="region of interest" description="Disordered" evidence="6">
    <location>
        <begin position="449"/>
        <end position="477"/>
    </location>
</feature>
<protein>
    <submittedName>
        <fullName evidence="10">Secretin XpsD</fullName>
    </submittedName>
</protein>
<keyword evidence="5" id="KW-0813">Transport</keyword>
<accession>A0AAV4ZU86</accession>
<reference evidence="10" key="2">
    <citation type="submission" date="2021-08" db="EMBL/GenBank/DDBJ databases">
        <authorList>
            <person name="Tani A."/>
            <person name="Ola A."/>
            <person name="Ogura Y."/>
            <person name="Katsura K."/>
            <person name="Hayashi T."/>
        </authorList>
    </citation>
    <scope>NUCLEOTIDE SEQUENCE</scope>
    <source>
        <strain evidence="10">DSM 16372</strain>
    </source>
</reference>
<dbReference type="GO" id="GO:0009279">
    <property type="term" value="C:cell outer membrane"/>
    <property type="evidence" value="ECO:0007669"/>
    <property type="project" value="UniProtKB-SubCell"/>
</dbReference>
<evidence type="ECO:0000256" key="5">
    <source>
        <dbReference type="RuleBase" id="RU004004"/>
    </source>
</evidence>
<evidence type="ECO:0000256" key="4">
    <source>
        <dbReference type="RuleBase" id="RU004003"/>
    </source>
</evidence>
<dbReference type="AlphaFoldDB" id="A0AAV4ZU86"/>
<dbReference type="InterPro" id="IPR001775">
    <property type="entry name" value="GspD/PilQ"/>
</dbReference>
<dbReference type="Gene3D" id="3.30.1370.120">
    <property type="match status" value="2"/>
</dbReference>
<dbReference type="RefSeq" id="WP_238231511.1">
    <property type="nucleotide sequence ID" value="NZ_BPQO01000027.1"/>
</dbReference>
<keyword evidence="2 7" id="KW-0732">Signal</keyword>
<evidence type="ECO:0000256" key="3">
    <source>
        <dbReference type="ARBA" id="ARBA00023136"/>
    </source>
</evidence>
<comment type="caution">
    <text evidence="10">The sequence shown here is derived from an EMBL/GenBank/DDBJ whole genome shotgun (WGS) entry which is preliminary data.</text>
</comment>
<evidence type="ECO:0000313" key="10">
    <source>
        <dbReference type="EMBL" id="GJD91469.1"/>
    </source>
</evidence>
<feature type="domain" description="NolW-like" evidence="9">
    <location>
        <begin position="374"/>
        <end position="515"/>
    </location>
</feature>
<comment type="subcellular location">
    <subcellularLocation>
        <location evidence="5">Cell outer membrane</location>
    </subcellularLocation>
    <subcellularLocation>
        <location evidence="1">Membrane</location>
    </subcellularLocation>
</comment>
<dbReference type="Proteomes" id="UP001055247">
    <property type="component" value="Unassembled WGS sequence"/>
</dbReference>
<dbReference type="PANTHER" id="PTHR30332:SF25">
    <property type="entry name" value="SECRETIN XPSD"/>
    <property type="match status" value="1"/>
</dbReference>